<proteinExistence type="predicted"/>
<comment type="caution">
    <text evidence="9">The sequence shown here is derived from an EMBL/GenBank/DDBJ whole genome shotgun (WGS) entry which is preliminary data.</text>
</comment>
<dbReference type="InterPro" id="IPR002048">
    <property type="entry name" value="EF_hand_dom"/>
</dbReference>
<dbReference type="SUPFAM" id="SSF81324">
    <property type="entry name" value="Voltage-gated potassium channels"/>
    <property type="match status" value="1"/>
</dbReference>
<gene>
    <name evidence="9" type="ORF">SCF082_LOCUS47216</name>
</gene>
<evidence type="ECO:0000256" key="7">
    <source>
        <dbReference type="SAM" id="Phobius"/>
    </source>
</evidence>
<evidence type="ECO:0000256" key="2">
    <source>
        <dbReference type="ARBA" id="ARBA00022692"/>
    </source>
</evidence>
<dbReference type="PROSITE" id="PS50222">
    <property type="entry name" value="EF_HAND_2"/>
    <property type="match status" value="1"/>
</dbReference>
<dbReference type="GO" id="GO:0034220">
    <property type="term" value="P:monoatomic ion transmembrane transport"/>
    <property type="evidence" value="ECO:0007669"/>
    <property type="project" value="UniProtKB-KW"/>
</dbReference>
<dbReference type="InterPro" id="IPR027359">
    <property type="entry name" value="Volt_channel_dom_sf"/>
</dbReference>
<accession>A0ABP0RLG5</accession>
<dbReference type="EMBL" id="CAXAMM010041729">
    <property type="protein sequence ID" value="CAK9100955.1"/>
    <property type="molecule type" value="Genomic_DNA"/>
</dbReference>
<dbReference type="Pfam" id="PF00520">
    <property type="entry name" value="Ion_trans"/>
    <property type="match status" value="1"/>
</dbReference>
<keyword evidence="9" id="KW-0813">Transport</keyword>
<dbReference type="InterPro" id="IPR018247">
    <property type="entry name" value="EF_Hand_1_Ca_BS"/>
</dbReference>
<dbReference type="Gene3D" id="1.10.238.10">
    <property type="entry name" value="EF-hand"/>
    <property type="match status" value="1"/>
</dbReference>
<feature type="transmembrane region" description="Helical" evidence="7">
    <location>
        <begin position="69"/>
        <end position="98"/>
    </location>
</feature>
<evidence type="ECO:0000259" key="8">
    <source>
        <dbReference type="PROSITE" id="PS50222"/>
    </source>
</evidence>
<dbReference type="InterPro" id="IPR005821">
    <property type="entry name" value="Ion_trans_dom"/>
</dbReference>
<keyword evidence="9" id="KW-0407">Ion channel</keyword>
<evidence type="ECO:0000256" key="6">
    <source>
        <dbReference type="SAM" id="MobiDB-lite"/>
    </source>
</evidence>
<feature type="transmembrane region" description="Helical" evidence="7">
    <location>
        <begin position="167"/>
        <end position="192"/>
    </location>
</feature>
<dbReference type="SUPFAM" id="SSF47473">
    <property type="entry name" value="EF-hand"/>
    <property type="match status" value="1"/>
</dbReference>
<dbReference type="PROSITE" id="PS00018">
    <property type="entry name" value="EF_HAND_1"/>
    <property type="match status" value="1"/>
</dbReference>
<dbReference type="Proteomes" id="UP001642464">
    <property type="component" value="Unassembled WGS sequence"/>
</dbReference>
<keyword evidence="9" id="KW-0406">Ion transport</keyword>
<keyword evidence="2 7" id="KW-0812">Transmembrane</keyword>
<evidence type="ECO:0000256" key="5">
    <source>
        <dbReference type="ARBA" id="ARBA00023136"/>
    </source>
</evidence>
<dbReference type="Gene3D" id="1.10.287.70">
    <property type="match status" value="1"/>
</dbReference>
<evidence type="ECO:0000256" key="4">
    <source>
        <dbReference type="ARBA" id="ARBA00022989"/>
    </source>
</evidence>
<name>A0ABP0RLG5_9DINO</name>
<feature type="domain" description="EF-hand" evidence="8">
    <location>
        <begin position="214"/>
        <end position="249"/>
    </location>
</feature>
<evidence type="ECO:0000313" key="9">
    <source>
        <dbReference type="EMBL" id="CAK9100955.1"/>
    </source>
</evidence>
<dbReference type="InterPro" id="IPR011992">
    <property type="entry name" value="EF-hand-dom_pair"/>
</dbReference>
<feature type="region of interest" description="Disordered" evidence="6">
    <location>
        <begin position="329"/>
        <end position="374"/>
    </location>
</feature>
<feature type="transmembrane region" description="Helical" evidence="7">
    <location>
        <begin position="28"/>
        <end position="48"/>
    </location>
</feature>
<evidence type="ECO:0000256" key="1">
    <source>
        <dbReference type="ARBA" id="ARBA00004141"/>
    </source>
</evidence>
<keyword evidence="10" id="KW-1185">Reference proteome</keyword>
<protein>
    <submittedName>
        <fullName evidence="9">Sodium channel protein (Na(+) channel)</fullName>
    </submittedName>
</protein>
<dbReference type="Pfam" id="PF13499">
    <property type="entry name" value="EF-hand_7"/>
    <property type="match status" value="1"/>
</dbReference>
<dbReference type="SMART" id="SM00054">
    <property type="entry name" value="EFh"/>
    <property type="match status" value="2"/>
</dbReference>
<organism evidence="9 10">
    <name type="scientific">Durusdinium trenchii</name>
    <dbReference type="NCBI Taxonomy" id="1381693"/>
    <lineage>
        <taxon>Eukaryota</taxon>
        <taxon>Sar</taxon>
        <taxon>Alveolata</taxon>
        <taxon>Dinophyceae</taxon>
        <taxon>Suessiales</taxon>
        <taxon>Symbiodiniaceae</taxon>
        <taxon>Durusdinium</taxon>
    </lineage>
</organism>
<comment type="subcellular location">
    <subcellularLocation>
        <location evidence="1">Membrane</location>
        <topology evidence="1">Multi-pass membrane protein</topology>
    </subcellularLocation>
</comment>
<keyword evidence="4 7" id="KW-1133">Transmembrane helix</keyword>
<evidence type="ECO:0000313" key="10">
    <source>
        <dbReference type="Proteomes" id="UP001642464"/>
    </source>
</evidence>
<reference evidence="9 10" key="1">
    <citation type="submission" date="2024-02" db="EMBL/GenBank/DDBJ databases">
        <authorList>
            <person name="Chen Y."/>
            <person name="Shah S."/>
            <person name="Dougan E. K."/>
            <person name="Thang M."/>
            <person name="Chan C."/>
        </authorList>
    </citation>
    <scope>NUCLEOTIDE SEQUENCE [LARGE SCALE GENOMIC DNA]</scope>
</reference>
<sequence>MLAEKVQFFVGEEKYWNWFDLALVTESIIGVFLEGGPSLSFLRIFRVFRLVRVVKVVRSVKALARLRTMIFAILHSFVDLLWAFLVIVLIVFVFAIVFDNAVADYFLKINPIDILDPESKKAQEVFNMELLFGDLLETMISLWSAVSGGNDWMFYGDLLREVPMGGMYFAIFNFYVAFCVVGMFNVVTGVFVDSAVCVRTGDEVVQGYLDDLRQTTEEIKGFFKEADIDGSGTLNWSEFQHHMQNPAVKAYFSGLDIDPEEAEIIFTILDGDKSKEIKIDEFVNGTMKLKGSATKLDLMALMYDQTRQNMKFDALCDFVEEELQDIKRRMQAAPSPRNASREPPGAPAAPRLPQQVPAYRSPQRPRQVREVRIDANVPRVIDSSIPRVMAVPRRR</sequence>
<dbReference type="Gene3D" id="1.20.120.350">
    <property type="entry name" value="Voltage-gated potassium channels. Chain C"/>
    <property type="match status" value="1"/>
</dbReference>
<evidence type="ECO:0000256" key="3">
    <source>
        <dbReference type="ARBA" id="ARBA00022837"/>
    </source>
</evidence>
<keyword evidence="5 7" id="KW-0472">Membrane</keyword>
<keyword evidence="3" id="KW-0106">Calcium</keyword>